<dbReference type="RefSeq" id="WP_149109967.1">
    <property type="nucleotide sequence ID" value="NZ_CP042425.1"/>
</dbReference>
<accession>A0A5C1AAC1</accession>
<evidence type="ECO:0000313" key="2">
    <source>
        <dbReference type="Proteomes" id="UP000324974"/>
    </source>
</evidence>
<proteinExistence type="predicted"/>
<evidence type="ECO:0000313" key="1">
    <source>
        <dbReference type="EMBL" id="QEL15123.1"/>
    </source>
</evidence>
<name>A0A5C1AAC1_9BACT</name>
<dbReference type="Proteomes" id="UP000324974">
    <property type="component" value="Chromosome"/>
</dbReference>
<keyword evidence="2" id="KW-1185">Reference proteome</keyword>
<sequence length="142" mass="16269">MPPTIVPVIQTWGTPTSLRYAITDTTSRFWTGSTWATRQRDALLYASHHDAAAAAHRILWKQFQRRHTVYQMFSLPLEMQVFATTEVSPEDLKHFARKLVKLSALYADHGTGPTPNSLVLPRLNWGRLTQPVNSEREQDCHE</sequence>
<protein>
    <submittedName>
        <fullName evidence="1">Uncharacterized protein</fullName>
    </submittedName>
</protein>
<organism evidence="1 2">
    <name type="scientific">Limnoglobus roseus</name>
    <dbReference type="NCBI Taxonomy" id="2598579"/>
    <lineage>
        <taxon>Bacteria</taxon>
        <taxon>Pseudomonadati</taxon>
        <taxon>Planctomycetota</taxon>
        <taxon>Planctomycetia</taxon>
        <taxon>Gemmatales</taxon>
        <taxon>Gemmataceae</taxon>
        <taxon>Limnoglobus</taxon>
    </lineage>
</organism>
<gene>
    <name evidence="1" type="ORF">PX52LOC_02032</name>
</gene>
<dbReference type="KEGG" id="lrs:PX52LOC_02032"/>
<dbReference type="EMBL" id="CP042425">
    <property type="protein sequence ID" value="QEL15123.1"/>
    <property type="molecule type" value="Genomic_DNA"/>
</dbReference>
<reference evidence="2" key="1">
    <citation type="submission" date="2019-08" db="EMBL/GenBank/DDBJ databases">
        <title>Limnoglobus roseus gen. nov., sp. nov., a novel freshwater planctomycete with a giant genome from the family Gemmataceae.</title>
        <authorList>
            <person name="Kulichevskaya I.S."/>
            <person name="Naumoff D.G."/>
            <person name="Miroshnikov K."/>
            <person name="Ivanova A."/>
            <person name="Philippov D.A."/>
            <person name="Hakobyan A."/>
            <person name="Rijpstra I.C."/>
            <person name="Sinninghe Damste J.S."/>
            <person name="Liesack W."/>
            <person name="Dedysh S.N."/>
        </authorList>
    </citation>
    <scope>NUCLEOTIDE SEQUENCE [LARGE SCALE GENOMIC DNA]</scope>
    <source>
        <strain evidence="2">PX52</strain>
    </source>
</reference>
<dbReference type="AlphaFoldDB" id="A0A5C1AAC1"/>